<dbReference type="Proteomes" id="UP001596527">
    <property type="component" value="Unassembled WGS sequence"/>
</dbReference>
<evidence type="ECO:0000256" key="4">
    <source>
        <dbReference type="ARBA" id="ARBA00022692"/>
    </source>
</evidence>
<evidence type="ECO:0000256" key="6">
    <source>
        <dbReference type="ARBA" id="ARBA00022989"/>
    </source>
</evidence>
<dbReference type="NCBIfam" id="TIGR00966">
    <property type="entry name" value="transloc_SecF"/>
    <property type="match status" value="1"/>
</dbReference>
<dbReference type="PANTHER" id="PTHR30081:SF8">
    <property type="entry name" value="PROTEIN TRANSLOCASE SUBUNIT SECF"/>
    <property type="match status" value="1"/>
</dbReference>
<comment type="subcellular location">
    <subcellularLocation>
        <location evidence="1 9">Cell membrane</location>
        <topology evidence="1 9">Multi-pass membrane protein</topology>
    </subcellularLocation>
</comment>
<dbReference type="RefSeq" id="WP_380972312.1">
    <property type="nucleotide sequence ID" value="NZ_JBHTEF010000001.1"/>
</dbReference>
<dbReference type="InterPro" id="IPR022813">
    <property type="entry name" value="SecD/SecF_arch_bac"/>
</dbReference>
<comment type="subunit">
    <text evidence="9">Forms a complex with SecD. Part of the essential Sec protein translocation apparatus which comprises SecA, SecYEG and auxiliary proteins SecDF. Other proteins may also be involved.</text>
</comment>
<dbReference type="HAMAP" id="MF_01464_B">
    <property type="entry name" value="SecF_B"/>
    <property type="match status" value="1"/>
</dbReference>
<dbReference type="InterPro" id="IPR048634">
    <property type="entry name" value="SecD_SecF_C"/>
</dbReference>
<keyword evidence="3 9" id="KW-1003">Cell membrane</keyword>
<name>A0ABW2SLY3_9ACTO</name>
<proteinExistence type="inferred from homology"/>
<dbReference type="InterPro" id="IPR022645">
    <property type="entry name" value="SecD/SecF_bac"/>
</dbReference>
<keyword evidence="2 9" id="KW-0813">Transport</keyword>
<reference evidence="12" key="1">
    <citation type="journal article" date="2019" name="Int. J. Syst. Evol. Microbiol.">
        <title>The Global Catalogue of Microorganisms (GCM) 10K type strain sequencing project: providing services to taxonomists for standard genome sequencing and annotation.</title>
        <authorList>
            <consortium name="The Broad Institute Genomics Platform"/>
            <consortium name="The Broad Institute Genome Sequencing Center for Infectious Disease"/>
            <person name="Wu L."/>
            <person name="Ma J."/>
        </authorList>
    </citation>
    <scope>NUCLEOTIDE SEQUENCE [LARGE SCALE GENOMIC DNA]</scope>
    <source>
        <strain evidence="12">CCUG 56698</strain>
    </source>
</reference>
<dbReference type="PANTHER" id="PTHR30081">
    <property type="entry name" value="PROTEIN-EXPORT MEMBRANE PROTEIN SEC"/>
    <property type="match status" value="1"/>
</dbReference>
<protein>
    <recommendedName>
        <fullName evidence="9">Protein-export membrane protein SecF</fullName>
    </recommendedName>
</protein>
<evidence type="ECO:0000256" key="5">
    <source>
        <dbReference type="ARBA" id="ARBA00022927"/>
    </source>
</evidence>
<gene>
    <name evidence="9 11" type="primary">secF</name>
    <name evidence="11" type="ORF">ACFQWG_03945</name>
</gene>
<evidence type="ECO:0000256" key="2">
    <source>
        <dbReference type="ARBA" id="ARBA00022448"/>
    </source>
</evidence>
<accession>A0ABW2SLY3</accession>
<dbReference type="SUPFAM" id="SSF82866">
    <property type="entry name" value="Multidrug efflux transporter AcrB transmembrane domain"/>
    <property type="match status" value="1"/>
</dbReference>
<evidence type="ECO:0000256" key="9">
    <source>
        <dbReference type="HAMAP-Rule" id="MF_01464"/>
    </source>
</evidence>
<dbReference type="InterPro" id="IPR005665">
    <property type="entry name" value="SecF_bac"/>
</dbReference>
<evidence type="ECO:0000256" key="8">
    <source>
        <dbReference type="ARBA" id="ARBA00023136"/>
    </source>
</evidence>
<dbReference type="Pfam" id="PF07549">
    <property type="entry name" value="Sec_GG"/>
    <property type="match status" value="1"/>
</dbReference>
<evidence type="ECO:0000259" key="10">
    <source>
        <dbReference type="Pfam" id="PF02355"/>
    </source>
</evidence>
<comment type="function">
    <text evidence="9">Part of the Sec protein translocase complex. Interacts with the SecYEG preprotein conducting channel. SecDF uses the proton motive force (PMF) to complete protein translocation after the ATP-dependent function of SecA.</text>
</comment>
<evidence type="ECO:0000313" key="12">
    <source>
        <dbReference type="Proteomes" id="UP001596527"/>
    </source>
</evidence>
<keyword evidence="5 9" id="KW-0653">Protein transport</keyword>
<evidence type="ECO:0000256" key="3">
    <source>
        <dbReference type="ARBA" id="ARBA00022475"/>
    </source>
</evidence>
<feature type="transmembrane region" description="Helical" evidence="9">
    <location>
        <begin position="278"/>
        <end position="304"/>
    </location>
</feature>
<feature type="transmembrane region" description="Helical" evidence="9">
    <location>
        <begin position="194"/>
        <end position="215"/>
    </location>
</feature>
<evidence type="ECO:0000313" key="11">
    <source>
        <dbReference type="EMBL" id="MFC7580373.1"/>
    </source>
</evidence>
<evidence type="ECO:0000256" key="7">
    <source>
        <dbReference type="ARBA" id="ARBA00023010"/>
    </source>
</evidence>
<keyword evidence="4 9" id="KW-0812">Transmembrane</keyword>
<feature type="transmembrane region" description="Helical" evidence="9">
    <location>
        <begin position="26"/>
        <end position="47"/>
    </location>
</feature>
<sequence>MMSFAQWGNALYFGKKSYGVIPRKRTFAGIACALMAVSIILMATLGFNQSIEFTGGSQFTVAGSAQTDQQAAYDALAGEGITSDVRVSALGADSIRVQTASLDTATSAAVRDALAQAYGVDSADVQSNSIGPAWGADVTKKALQSLVIFVALVTVIMTVYFRSWTMSCAAMIALAHDMLVTVAVFALTRVEVSPATVIGFLTILAYSLYDTVVVFDKVRELTRGVWDQKRFTFGELVNLAVNQTMVRSINTSIVAVLPVAAILFIGTWLLGSGTLTDISLALFVGMIAGAYSSIFVASPFLVILEERRARTREHTAAVEAARARGTESAEGTTPAAVRVAPVVPGHHLGQAAQPVRKNRRNR</sequence>
<dbReference type="Gene3D" id="1.20.1640.10">
    <property type="entry name" value="Multidrug efflux transporter AcrB transmembrane domain"/>
    <property type="match status" value="1"/>
</dbReference>
<evidence type="ECO:0000256" key="1">
    <source>
        <dbReference type="ARBA" id="ARBA00004651"/>
    </source>
</evidence>
<keyword evidence="8 9" id="KW-0472">Membrane</keyword>
<dbReference type="PRINTS" id="PR01755">
    <property type="entry name" value="SECFTRNLCASE"/>
</dbReference>
<comment type="similarity">
    <text evidence="9">Belongs to the SecD/SecF family. SecF subfamily.</text>
</comment>
<dbReference type="EMBL" id="JBHTEF010000001">
    <property type="protein sequence ID" value="MFC7580373.1"/>
    <property type="molecule type" value="Genomic_DNA"/>
</dbReference>
<keyword evidence="12" id="KW-1185">Reference proteome</keyword>
<dbReference type="InterPro" id="IPR022646">
    <property type="entry name" value="SecD/SecF_CS"/>
</dbReference>
<comment type="caution">
    <text evidence="11">The sequence shown here is derived from an EMBL/GenBank/DDBJ whole genome shotgun (WGS) entry which is preliminary data.</text>
</comment>
<dbReference type="Pfam" id="PF02355">
    <property type="entry name" value="SecD_SecF_C"/>
    <property type="match status" value="1"/>
</dbReference>
<feature type="transmembrane region" description="Helical" evidence="9">
    <location>
        <begin position="168"/>
        <end position="188"/>
    </location>
</feature>
<feature type="transmembrane region" description="Helical" evidence="9">
    <location>
        <begin position="142"/>
        <end position="161"/>
    </location>
</feature>
<keyword evidence="7 9" id="KW-0811">Translocation</keyword>
<feature type="transmembrane region" description="Helical" evidence="9">
    <location>
        <begin position="253"/>
        <end position="272"/>
    </location>
</feature>
<keyword evidence="6 9" id="KW-1133">Transmembrane helix</keyword>
<feature type="domain" description="Protein export membrane protein SecD/SecF C-terminal" evidence="10">
    <location>
        <begin position="116"/>
        <end position="306"/>
    </location>
</feature>
<organism evidence="11 12">
    <name type="scientific">Schaalia naturae</name>
    <dbReference type="NCBI Taxonomy" id="635203"/>
    <lineage>
        <taxon>Bacteria</taxon>
        <taxon>Bacillati</taxon>
        <taxon>Actinomycetota</taxon>
        <taxon>Actinomycetes</taxon>
        <taxon>Actinomycetales</taxon>
        <taxon>Actinomycetaceae</taxon>
        <taxon>Schaalia</taxon>
    </lineage>
</organism>